<dbReference type="Proteomes" id="UP001165121">
    <property type="component" value="Unassembled WGS sequence"/>
</dbReference>
<proteinExistence type="predicted"/>
<dbReference type="AlphaFoldDB" id="A0A9W6WX36"/>
<protein>
    <submittedName>
        <fullName evidence="2">Unnamed protein product</fullName>
    </submittedName>
</protein>
<keyword evidence="3" id="KW-1185">Reference proteome</keyword>
<feature type="compositionally biased region" description="Basic residues" evidence="1">
    <location>
        <begin position="91"/>
        <end position="100"/>
    </location>
</feature>
<name>A0A9W6WX36_9STRA</name>
<feature type="region of interest" description="Disordered" evidence="1">
    <location>
        <begin position="86"/>
        <end position="111"/>
    </location>
</feature>
<comment type="caution">
    <text evidence="2">The sequence shown here is derived from an EMBL/GenBank/DDBJ whole genome shotgun (WGS) entry which is preliminary data.</text>
</comment>
<evidence type="ECO:0000313" key="2">
    <source>
        <dbReference type="EMBL" id="GMF19645.1"/>
    </source>
</evidence>
<organism evidence="2 3">
    <name type="scientific">Phytophthora fragariaefolia</name>
    <dbReference type="NCBI Taxonomy" id="1490495"/>
    <lineage>
        <taxon>Eukaryota</taxon>
        <taxon>Sar</taxon>
        <taxon>Stramenopiles</taxon>
        <taxon>Oomycota</taxon>
        <taxon>Peronosporomycetes</taxon>
        <taxon>Peronosporales</taxon>
        <taxon>Peronosporaceae</taxon>
        <taxon>Phytophthora</taxon>
    </lineage>
</organism>
<dbReference type="EMBL" id="BSXT01000169">
    <property type="protein sequence ID" value="GMF19645.1"/>
    <property type="molecule type" value="Genomic_DNA"/>
</dbReference>
<reference evidence="2" key="1">
    <citation type="submission" date="2023-04" db="EMBL/GenBank/DDBJ databases">
        <title>Phytophthora fragariaefolia NBRC 109709.</title>
        <authorList>
            <person name="Ichikawa N."/>
            <person name="Sato H."/>
            <person name="Tonouchi N."/>
        </authorList>
    </citation>
    <scope>NUCLEOTIDE SEQUENCE</scope>
    <source>
        <strain evidence="2">NBRC 109709</strain>
    </source>
</reference>
<gene>
    <name evidence="2" type="ORF">Pfra01_000210800</name>
</gene>
<evidence type="ECO:0000313" key="3">
    <source>
        <dbReference type="Proteomes" id="UP001165121"/>
    </source>
</evidence>
<evidence type="ECO:0000256" key="1">
    <source>
        <dbReference type="SAM" id="MobiDB-lite"/>
    </source>
</evidence>
<sequence length="361" mass="40490">MLDASDRRPGSKAEAGSRNQVDLDLGIRWMDPGIRTCGGSRPKSPRPRSGRLVDLDLIWGVRLHNIDLPEFTAWPGDPSLLKTQDPAIGSGKHKKGRHAKARDTLQGNPGPNPDPAYWIHGPPDPSRITTGSGHYTASLPTGAHDDQVQHRSRIIGGPPPIVAARAKVGSWIQQSRRFCRSHYTMVRLPGTSGDSGFHRESLEDVQVKIEQGDQTSLRGLTRWDPPSLKVLWDSAPWDNMLQQRLKFLVLHSADDLSARAKSDLVDIVKFMWTHRRTFWLIGHWLFIDHHRDDYSANLHTDRKKECDAVKKNYKKLLDDKVRAGLPESVLEEPGVWTFPTKAASGSGWSSLKWMTKATPSR</sequence>
<accession>A0A9W6WX36</accession>